<organism evidence="3">
    <name type="scientific">viral metagenome</name>
    <dbReference type="NCBI Taxonomy" id="1070528"/>
    <lineage>
        <taxon>unclassified sequences</taxon>
        <taxon>metagenomes</taxon>
        <taxon>organismal metagenomes</taxon>
    </lineage>
</organism>
<dbReference type="Gene3D" id="2.40.50.140">
    <property type="entry name" value="Nucleic acid-binding proteins"/>
    <property type="match status" value="1"/>
</dbReference>
<dbReference type="EMBL" id="MN739664">
    <property type="protein sequence ID" value="QHT19329.1"/>
    <property type="molecule type" value="Genomic_DNA"/>
</dbReference>
<dbReference type="SUPFAM" id="SSF50249">
    <property type="entry name" value="Nucleic acid-binding proteins"/>
    <property type="match status" value="1"/>
</dbReference>
<dbReference type="PROSITE" id="PS50832">
    <property type="entry name" value="S1_IF1_TYPE"/>
    <property type="match status" value="1"/>
</dbReference>
<accession>A0A6C0DTD9</accession>
<feature type="domain" description="S1-like" evidence="2">
    <location>
        <begin position="67"/>
        <end position="114"/>
    </location>
</feature>
<protein>
    <recommendedName>
        <fullName evidence="2">S1-like domain-containing protein</fullName>
    </recommendedName>
</protein>
<dbReference type="GO" id="GO:0003743">
    <property type="term" value="F:translation initiation factor activity"/>
    <property type="evidence" value="ECO:0007669"/>
    <property type="project" value="InterPro"/>
</dbReference>
<feature type="region of interest" description="Disordered" evidence="1">
    <location>
        <begin position="1"/>
        <end position="21"/>
    </location>
</feature>
<dbReference type="InterPro" id="IPR012340">
    <property type="entry name" value="NA-bd_OB-fold"/>
</dbReference>
<feature type="region of interest" description="Disordered" evidence="1">
    <location>
        <begin position="195"/>
        <end position="224"/>
    </location>
</feature>
<dbReference type="InterPro" id="IPR006196">
    <property type="entry name" value="RNA-binding_domain_S1_IF1"/>
</dbReference>
<evidence type="ECO:0000259" key="2">
    <source>
        <dbReference type="PROSITE" id="PS50832"/>
    </source>
</evidence>
<dbReference type="GO" id="GO:0003723">
    <property type="term" value="F:RNA binding"/>
    <property type="evidence" value="ECO:0007669"/>
    <property type="project" value="InterPro"/>
</dbReference>
<sequence length="224" mass="23604">MASRAMKRNTQGGKAFKGQKKGGTNFRAEAAAAAANEVLELILLREKKGLAGLSAAEQAALCELQVGRVARKFGNGRMEVLCQDGKSRNCAIRGLLKRKGKCHIDLESLVVVALSVPLDELDESDDEGHHGGGAVAAAAFKSQVDQGFIVGIFDECSGAQLRKTRINPRLFRVADGAGGLVDDYFERSGDADGVDEAAAEAAARERPGHGRKGAGDDEIDIDAI</sequence>
<evidence type="ECO:0000313" key="3">
    <source>
        <dbReference type="EMBL" id="QHT19329.1"/>
    </source>
</evidence>
<name>A0A6C0DTD9_9ZZZZ</name>
<proteinExistence type="predicted"/>
<evidence type="ECO:0000256" key="1">
    <source>
        <dbReference type="SAM" id="MobiDB-lite"/>
    </source>
</evidence>
<dbReference type="AlphaFoldDB" id="A0A6C0DTD9"/>
<reference evidence="3" key="1">
    <citation type="journal article" date="2020" name="Nature">
        <title>Giant virus diversity and host interactions through global metagenomics.</title>
        <authorList>
            <person name="Schulz F."/>
            <person name="Roux S."/>
            <person name="Paez-Espino D."/>
            <person name="Jungbluth S."/>
            <person name="Walsh D.A."/>
            <person name="Denef V.J."/>
            <person name="McMahon K.D."/>
            <person name="Konstantinidis K.T."/>
            <person name="Eloe-Fadrosh E.A."/>
            <person name="Kyrpides N.C."/>
            <person name="Woyke T."/>
        </authorList>
    </citation>
    <scope>NUCLEOTIDE SEQUENCE</scope>
    <source>
        <strain evidence="3">GVMAG-M-3300023174-57</strain>
    </source>
</reference>